<evidence type="ECO:0000256" key="1">
    <source>
        <dbReference type="ARBA" id="ARBA00004651"/>
    </source>
</evidence>
<dbReference type="GO" id="GO:0005886">
    <property type="term" value="C:plasma membrane"/>
    <property type="evidence" value="ECO:0007669"/>
    <property type="project" value="UniProtKB-SubCell"/>
</dbReference>
<evidence type="ECO:0000256" key="3">
    <source>
        <dbReference type="ARBA" id="ARBA00022692"/>
    </source>
</evidence>
<keyword evidence="2" id="KW-1003">Cell membrane</keyword>
<proteinExistence type="predicted"/>
<evidence type="ECO:0000313" key="8">
    <source>
        <dbReference type="Proteomes" id="UP000294257"/>
    </source>
</evidence>
<dbReference type="AlphaFoldDB" id="A0A4Q7L664"/>
<keyword evidence="4 6" id="KW-1133">Transmembrane helix</keyword>
<evidence type="ECO:0000256" key="6">
    <source>
        <dbReference type="SAM" id="Phobius"/>
    </source>
</evidence>
<evidence type="ECO:0000256" key="4">
    <source>
        <dbReference type="ARBA" id="ARBA00022989"/>
    </source>
</evidence>
<evidence type="ECO:0000256" key="2">
    <source>
        <dbReference type="ARBA" id="ARBA00022475"/>
    </source>
</evidence>
<reference evidence="7 8" key="1">
    <citation type="submission" date="2019-02" db="EMBL/GenBank/DDBJ databases">
        <title>Genomic Encyclopedia of Type Strains, Phase IV (KMG-IV): sequencing the most valuable type-strain genomes for metagenomic binning, comparative biology and taxonomic classification.</title>
        <authorList>
            <person name="Goeker M."/>
        </authorList>
    </citation>
    <scope>NUCLEOTIDE SEQUENCE [LARGE SCALE GENOMIC DNA]</scope>
    <source>
        <strain evidence="7 8">DSM 101727</strain>
    </source>
</reference>
<keyword evidence="8" id="KW-1185">Reference proteome</keyword>
<dbReference type="InterPro" id="IPR022791">
    <property type="entry name" value="L-PG_synthase/AglD"/>
</dbReference>
<protein>
    <recommendedName>
        <fullName evidence="9">Lysylphosphatidylglycerol synthase-like protein</fullName>
    </recommendedName>
</protein>
<name>A0A4Q7L664_9PSEU</name>
<feature type="transmembrane region" description="Helical" evidence="6">
    <location>
        <begin position="61"/>
        <end position="82"/>
    </location>
</feature>
<keyword evidence="5 6" id="KW-0472">Membrane</keyword>
<feature type="transmembrane region" description="Helical" evidence="6">
    <location>
        <begin position="30"/>
        <end position="49"/>
    </location>
</feature>
<evidence type="ECO:0000313" key="7">
    <source>
        <dbReference type="EMBL" id="RZS45168.1"/>
    </source>
</evidence>
<sequence>MTVDSDVVPQEEADKPPAGATNWRTLAITWLRRLLIAAVVAGATYYVVTRWDEMWAALSRVPWYMAAASQLAVIIGVLLGAFSWRVVVNDLGAPVSKTRAGQIYLVSQLGKYVPGSVWAYVLQIELGKKVGIPRARMFVSSLVQVGVSVVAMLTLGMIALPRMLDANPRATWLYAALPVSLIVLHPKVLTWGVNLVLKVLRKRPLDHALRLTTIAKTLGVSVLSYTLFGAHLWLLATGDGTPHLDVLLISVGAVAVGLVAGLLFFIVPSGAGARDVLIATALAPAIGLDAAAAFALASRVMFTVAELGSAGVAALLARREQLVEARS</sequence>
<gene>
    <name evidence="7" type="ORF">EV193_1011055</name>
</gene>
<dbReference type="OrthoDB" id="6057470at2"/>
<keyword evidence="3 6" id="KW-0812">Transmembrane</keyword>
<dbReference type="Proteomes" id="UP000294257">
    <property type="component" value="Unassembled WGS sequence"/>
</dbReference>
<dbReference type="RefSeq" id="WP_130342742.1">
    <property type="nucleotide sequence ID" value="NZ_SGWQ01000001.1"/>
</dbReference>
<organism evidence="7 8">
    <name type="scientific">Herbihabitans rhizosphaerae</name>
    <dbReference type="NCBI Taxonomy" id="1872711"/>
    <lineage>
        <taxon>Bacteria</taxon>
        <taxon>Bacillati</taxon>
        <taxon>Actinomycetota</taxon>
        <taxon>Actinomycetes</taxon>
        <taxon>Pseudonocardiales</taxon>
        <taxon>Pseudonocardiaceae</taxon>
        <taxon>Herbihabitans</taxon>
    </lineage>
</organism>
<feature type="transmembrane region" description="Helical" evidence="6">
    <location>
        <begin position="209"/>
        <end position="234"/>
    </location>
</feature>
<feature type="transmembrane region" description="Helical" evidence="6">
    <location>
        <begin position="246"/>
        <end position="267"/>
    </location>
</feature>
<comment type="subcellular location">
    <subcellularLocation>
        <location evidence="1">Cell membrane</location>
        <topology evidence="1">Multi-pass membrane protein</topology>
    </subcellularLocation>
</comment>
<comment type="caution">
    <text evidence="7">The sequence shown here is derived from an EMBL/GenBank/DDBJ whole genome shotgun (WGS) entry which is preliminary data.</text>
</comment>
<accession>A0A4Q7L664</accession>
<evidence type="ECO:0008006" key="9">
    <source>
        <dbReference type="Google" id="ProtNLM"/>
    </source>
</evidence>
<feature type="transmembrane region" description="Helical" evidence="6">
    <location>
        <begin position="172"/>
        <end position="197"/>
    </location>
</feature>
<feature type="transmembrane region" description="Helical" evidence="6">
    <location>
        <begin position="276"/>
        <end position="294"/>
    </location>
</feature>
<dbReference type="EMBL" id="SGWQ01000001">
    <property type="protein sequence ID" value="RZS45168.1"/>
    <property type="molecule type" value="Genomic_DNA"/>
</dbReference>
<dbReference type="Pfam" id="PF03706">
    <property type="entry name" value="LPG_synthase_TM"/>
    <property type="match status" value="1"/>
</dbReference>
<feature type="transmembrane region" description="Helical" evidence="6">
    <location>
        <begin position="142"/>
        <end position="160"/>
    </location>
</feature>
<evidence type="ECO:0000256" key="5">
    <source>
        <dbReference type="ARBA" id="ARBA00023136"/>
    </source>
</evidence>